<dbReference type="Gene3D" id="3.40.50.1820">
    <property type="entry name" value="alpha/beta hydrolase"/>
    <property type="match status" value="1"/>
</dbReference>
<comment type="caution">
    <text evidence="4">The sequence shown here is derived from an EMBL/GenBank/DDBJ whole genome shotgun (WGS) entry which is preliminary data.</text>
</comment>
<dbReference type="InterPro" id="IPR029058">
    <property type="entry name" value="AB_hydrolase_fold"/>
</dbReference>
<evidence type="ECO:0000259" key="3">
    <source>
        <dbReference type="Pfam" id="PF00561"/>
    </source>
</evidence>
<dbReference type="PRINTS" id="PR00793">
    <property type="entry name" value="PROAMNOPTASE"/>
</dbReference>
<keyword evidence="2" id="KW-0378">Hydrolase</keyword>
<proteinExistence type="inferred from homology"/>
<dbReference type="InterPro" id="IPR000073">
    <property type="entry name" value="AB_hydrolase_1"/>
</dbReference>
<feature type="domain" description="AB hydrolase-1" evidence="3">
    <location>
        <begin position="73"/>
        <end position="214"/>
    </location>
</feature>
<reference evidence="4" key="1">
    <citation type="journal article" date="2023" name="Mol. Phylogenet. Evol.">
        <title>Genome-scale phylogeny and comparative genomics of the fungal order Sordariales.</title>
        <authorList>
            <person name="Hensen N."/>
            <person name="Bonometti L."/>
            <person name="Westerberg I."/>
            <person name="Brannstrom I.O."/>
            <person name="Guillou S."/>
            <person name="Cros-Aarteil S."/>
            <person name="Calhoun S."/>
            <person name="Haridas S."/>
            <person name="Kuo A."/>
            <person name="Mondo S."/>
            <person name="Pangilinan J."/>
            <person name="Riley R."/>
            <person name="LaButti K."/>
            <person name="Andreopoulos B."/>
            <person name="Lipzen A."/>
            <person name="Chen C."/>
            <person name="Yan M."/>
            <person name="Daum C."/>
            <person name="Ng V."/>
            <person name="Clum A."/>
            <person name="Steindorff A."/>
            <person name="Ohm R.A."/>
            <person name="Martin F."/>
            <person name="Silar P."/>
            <person name="Natvig D.O."/>
            <person name="Lalanne C."/>
            <person name="Gautier V."/>
            <person name="Ament-Velasquez S.L."/>
            <person name="Kruys A."/>
            <person name="Hutchinson M.I."/>
            <person name="Powell A.J."/>
            <person name="Barry K."/>
            <person name="Miller A.N."/>
            <person name="Grigoriev I.V."/>
            <person name="Debuchy R."/>
            <person name="Gladieux P."/>
            <person name="Hiltunen Thoren M."/>
            <person name="Johannesson H."/>
        </authorList>
    </citation>
    <scope>NUCLEOTIDE SEQUENCE</scope>
    <source>
        <strain evidence="4">CBS 123565</strain>
    </source>
</reference>
<organism evidence="4 5">
    <name type="scientific">Trichocladium antarcticum</name>
    <dbReference type="NCBI Taxonomy" id="1450529"/>
    <lineage>
        <taxon>Eukaryota</taxon>
        <taxon>Fungi</taxon>
        <taxon>Dikarya</taxon>
        <taxon>Ascomycota</taxon>
        <taxon>Pezizomycotina</taxon>
        <taxon>Sordariomycetes</taxon>
        <taxon>Sordariomycetidae</taxon>
        <taxon>Sordariales</taxon>
        <taxon>Chaetomiaceae</taxon>
        <taxon>Trichocladium</taxon>
    </lineage>
</organism>
<dbReference type="AlphaFoldDB" id="A0AAN6UGZ1"/>
<comment type="similarity">
    <text evidence="1">Belongs to the peptidase S33 family.</text>
</comment>
<dbReference type="GO" id="GO:0008233">
    <property type="term" value="F:peptidase activity"/>
    <property type="evidence" value="ECO:0007669"/>
    <property type="project" value="InterPro"/>
</dbReference>
<protein>
    <submittedName>
        <fullName evidence="4">Alpha/beta-hydrolase</fullName>
    </submittedName>
</protein>
<sequence length="474" mass="52697">MAAVRAARLISRKAHVLPGQLHVTELFFEVPKNHARPEAGTLKLFGRSVRKHERPIVPLSASELAKKEKLPYLVYLEGGPGFGNRQPQQHAVTQTALSRGYQVLYLDYRGTGLSTPINADALLGQGGPQEQADYLKLFRANSIVRDLEAVRLCLTEDFEPDARSWSIFGQSFGGFVSLTYLSKYPQSLREAFLTGGLAPVKRTADEVYSATFKKVIERNIAYYIKYPEDVRNVRQIAEHITAAGGTEGLRLPSGGRLTLQQFLSVGIAFGRHGGLDDVHALVLQLAADLDQFRLFTRNALAAFESHISFDTHPIYAVLHEAIYNHTPGLASNFAAQRVGRDLRSFQWLSDAAAYLAAQPHDQPLVFSGEMVFPFHFDNCPELARIAAAARILAATTDWDEELYDVDQLGRNEVPVYAASYIDDMYVDFGLARETAALVKGIKVLETNSLYHDAVRSRSDEVIGQLFRLRDDSID</sequence>
<evidence type="ECO:0000313" key="5">
    <source>
        <dbReference type="Proteomes" id="UP001304895"/>
    </source>
</evidence>
<dbReference type="Proteomes" id="UP001304895">
    <property type="component" value="Unassembled WGS sequence"/>
</dbReference>
<name>A0AAN6UGZ1_9PEZI</name>
<dbReference type="SUPFAM" id="SSF53474">
    <property type="entry name" value="alpha/beta-Hydrolases"/>
    <property type="match status" value="1"/>
</dbReference>
<dbReference type="EMBL" id="MU853417">
    <property type="protein sequence ID" value="KAK4132446.1"/>
    <property type="molecule type" value="Genomic_DNA"/>
</dbReference>
<accession>A0AAN6UGZ1</accession>
<dbReference type="PANTHER" id="PTHR43248">
    <property type="entry name" value="2-SUCCINYL-6-HYDROXY-2,4-CYCLOHEXADIENE-1-CARBOXYLATE SYNTHASE"/>
    <property type="match status" value="1"/>
</dbReference>
<dbReference type="InterPro" id="IPR002410">
    <property type="entry name" value="Peptidase_S33"/>
</dbReference>
<dbReference type="Pfam" id="PF00561">
    <property type="entry name" value="Abhydrolase_1"/>
    <property type="match status" value="1"/>
</dbReference>
<keyword evidence="5" id="KW-1185">Reference proteome</keyword>
<gene>
    <name evidence="4" type="ORF">BT67DRAFT_384935</name>
</gene>
<reference evidence="4" key="2">
    <citation type="submission" date="2023-05" db="EMBL/GenBank/DDBJ databases">
        <authorList>
            <consortium name="Lawrence Berkeley National Laboratory"/>
            <person name="Steindorff A."/>
            <person name="Hensen N."/>
            <person name="Bonometti L."/>
            <person name="Westerberg I."/>
            <person name="Brannstrom I.O."/>
            <person name="Guillou S."/>
            <person name="Cros-Aarteil S."/>
            <person name="Calhoun S."/>
            <person name="Haridas S."/>
            <person name="Kuo A."/>
            <person name="Mondo S."/>
            <person name="Pangilinan J."/>
            <person name="Riley R."/>
            <person name="Labutti K."/>
            <person name="Andreopoulos B."/>
            <person name="Lipzen A."/>
            <person name="Chen C."/>
            <person name="Yanf M."/>
            <person name="Daum C."/>
            <person name="Ng V."/>
            <person name="Clum A."/>
            <person name="Ohm R."/>
            <person name="Martin F."/>
            <person name="Silar P."/>
            <person name="Natvig D."/>
            <person name="Lalanne C."/>
            <person name="Gautier V."/>
            <person name="Ament-Velasquez S.L."/>
            <person name="Kruys A."/>
            <person name="Hutchinson M.I."/>
            <person name="Powell A.J."/>
            <person name="Barry K."/>
            <person name="Miller A.N."/>
            <person name="Grigoriev I.V."/>
            <person name="Debuchy R."/>
            <person name="Gladieux P."/>
            <person name="Thoren M.H."/>
            <person name="Johannesson H."/>
        </authorList>
    </citation>
    <scope>NUCLEOTIDE SEQUENCE</scope>
    <source>
        <strain evidence="4">CBS 123565</strain>
    </source>
</reference>
<evidence type="ECO:0000256" key="2">
    <source>
        <dbReference type="ARBA" id="ARBA00022801"/>
    </source>
</evidence>
<dbReference type="InterPro" id="IPR051601">
    <property type="entry name" value="Serine_prot/Carboxylest_S33"/>
</dbReference>
<evidence type="ECO:0000256" key="1">
    <source>
        <dbReference type="ARBA" id="ARBA00010088"/>
    </source>
</evidence>
<dbReference type="GO" id="GO:0006508">
    <property type="term" value="P:proteolysis"/>
    <property type="evidence" value="ECO:0007669"/>
    <property type="project" value="InterPro"/>
</dbReference>
<evidence type="ECO:0000313" key="4">
    <source>
        <dbReference type="EMBL" id="KAK4132446.1"/>
    </source>
</evidence>
<dbReference type="PANTHER" id="PTHR43248:SF2">
    <property type="entry name" value="PROLYL AMINOPEPTIDASE"/>
    <property type="match status" value="1"/>
</dbReference>